<reference evidence="2 3" key="1">
    <citation type="submission" date="2018-12" db="EMBL/GenBank/DDBJ databases">
        <authorList>
            <person name="Li S."/>
            <person name="Yang R."/>
            <person name="Chen G."/>
            <person name="Zou L."/>
            <person name="Zhang C."/>
            <person name="Chen Y."/>
            <person name="Liu Z."/>
            <person name="Li Y."/>
            <person name="Yan Y."/>
            <person name="Huang M."/>
            <person name="Chen T."/>
        </authorList>
    </citation>
    <scope>NUCLEOTIDE SEQUENCE [LARGE SCALE GENOMIC DNA]</scope>
    <source>
        <strain evidence="2 3">1257</strain>
    </source>
</reference>
<evidence type="ECO:0000259" key="1">
    <source>
        <dbReference type="Pfam" id="PF01261"/>
    </source>
</evidence>
<name>A0A3S8ULY1_9PSED</name>
<dbReference type="SUPFAM" id="SSF51658">
    <property type="entry name" value="Xylose isomerase-like"/>
    <property type="match status" value="1"/>
</dbReference>
<accession>A0A3S8ULY1</accession>
<dbReference type="PANTHER" id="PTHR12110">
    <property type="entry name" value="HYDROXYPYRUVATE ISOMERASE"/>
    <property type="match status" value="1"/>
</dbReference>
<organism evidence="2 3">
    <name type="scientific">Pseudomonas entomophila</name>
    <dbReference type="NCBI Taxonomy" id="312306"/>
    <lineage>
        <taxon>Bacteria</taxon>
        <taxon>Pseudomonadati</taxon>
        <taxon>Pseudomonadota</taxon>
        <taxon>Gammaproteobacteria</taxon>
        <taxon>Pseudomonadales</taxon>
        <taxon>Pseudomonadaceae</taxon>
        <taxon>Pseudomonas</taxon>
    </lineage>
</organism>
<dbReference type="Pfam" id="PF01261">
    <property type="entry name" value="AP_endonuc_2"/>
    <property type="match status" value="1"/>
</dbReference>
<dbReference type="AlphaFoldDB" id="A0A3S8ULY1"/>
<dbReference type="Gene3D" id="3.20.20.150">
    <property type="entry name" value="Divalent-metal-dependent TIM barrel enzymes"/>
    <property type="match status" value="1"/>
</dbReference>
<dbReference type="Proteomes" id="UP000268230">
    <property type="component" value="Chromosome"/>
</dbReference>
<dbReference type="InterPro" id="IPR013022">
    <property type="entry name" value="Xyl_isomerase-like_TIM-brl"/>
</dbReference>
<protein>
    <submittedName>
        <fullName evidence="2">Sugar phosphate isomerase/epimerase</fullName>
    </submittedName>
</protein>
<proteinExistence type="predicted"/>
<dbReference type="InterPro" id="IPR036237">
    <property type="entry name" value="Xyl_isomerase-like_sf"/>
</dbReference>
<dbReference type="KEGG" id="pory:EJA05_16745"/>
<evidence type="ECO:0000313" key="3">
    <source>
        <dbReference type="Proteomes" id="UP000268230"/>
    </source>
</evidence>
<sequence>MKTLKGPSLHLAQFSSDNPPFDSLDSIAGRAAQLGFKALQVPAWDARLFDVALAAQSKGYCDEIKGQLAGHGLQISELTTHMFGQLVAVHPAYDPLCDAFAPASLAGRPAARTDWAIERMKLAARASRNLGLADMGTFSGALAWPYLFPFPQRPQGLVEAAFEELARRWRPILDVCDEQGVNLCFEIHPAEDLHDGTSFERFHALVGEHERCRILFDPSHFVLQQLDYLAYLDLYHPLIRMFHVKDAEFNPSGRQGVYGGYSDWAERAGRFRSLGDGQVDFKAIFSKLAQYDFDGWATLEWECCLKDQEVGAREGVEFIDRHIIQVTGQVFDDFAGAPLDPGQIQRMLGLAAAGNAVGARA</sequence>
<dbReference type="OrthoDB" id="9779184at2"/>
<keyword evidence="2" id="KW-0413">Isomerase</keyword>
<dbReference type="PANTHER" id="PTHR12110:SF21">
    <property type="entry name" value="XYLOSE ISOMERASE-LIKE TIM BARREL DOMAIN-CONTAINING PROTEIN"/>
    <property type="match status" value="1"/>
</dbReference>
<dbReference type="InterPro" id="IPR050312">
    <property type="entry name" value="IolE/XylAMocC-like"/>
</dbReference>
<dbReference type="GO" id="GO:0016853">
    <property type="term" value="F:isomerase activity"/>
    <property type="evidence" value="ECO:0007669"/>
    <property type="project" value="UniProtKB-KW"/>
</dbReference>
<dbReference type="EMBL" id="CP034338">
    <property type="protein sequence ID" value="AZL69272.1"/>
    <property type="molecule type" value="Genomic_DNA"/>
</dbReference>
<evidence type="ECO:0000313" key="2">
    <source>
        <dbReference type="EMBL" id="AZL69272.1"/>
    </source>
</evidence>
<feature type="domain" description="Xylose isomerase-like TIM barrel" evidence="1">
    <location>
        <begin position="30"/>
        <end position="321"/>
    </location>
</feature>
<gene>
    <name evidence="2" type="ORF">EJA05_16745</name>
</gene>